<proteinExistence type="predicted"/>
<dbReference type="AlphaFoldDB" id="A0AAJ4UV65"/>
<evidence type="ECO:0000313" key="2">
    <source>
        <dbReference type="Proteomes" id="UP000270581"/>
    </source>
</evidence>
<reference evidence="1 2" key="1">
    <citation type="submission" date="2018-11" db="EMBL/GenBank/DDBJ databases">
        <title>Genome sequences of Natronomonas sp. CBA1133.</title>
        <authorList>
            <person name="Roh S.W."/>
            <person name="Cha I.-T."/>
        </authorList>
    </citation>
    <scope>NUCLEOTIDE SEQUENCE [LARGE SCALE GENOMIC DNA]</scope>
    <source>
        <strain evidence="1 2">CBA1133</strain>
    </source>
</reference>
<name>A0AAJ4UV65_9EURY</name>
<organism evidence="1 2">
    <name type="scientific">Halosegnis longus</name>
    <dbReference type="NCBI Taxonomy" id="2216012"/>
    <lineage>
        <taxon>Archaea</taxon>
        <taxon>Methanobacteriati</taxon>
        <taxon>Methanobacteriota</taxon>
        <taxon>Stenosarchaea group</taxon>
        <taxon>Halobacteria</taxon>
        <taxon>Halobacteriales</taxon>
        <taxon>Natronomonadaceae</taxon>
        <taxon>Halosegnis</taxon>
    </lineage>
</organism>
<evidence type="ECO:0000313" key="1">
    <source>
        <dbReference type="EMBL" id="RNJ25655.1"/>
    </source>
</evidence>
<accession>A0AAJ4UV65</accession>
<dbReference type="Proteomes" id="UP000270581">
    <property type="component" value="Unassembled WGS sequence"/>
</dbReference>
<dbReference type="EMBL" id="RJJC01000001">
    <property type="protein sequence ID" value="RNJ25655.1"/>
    <property type="molecule type" value="Genomic_DNA"/>
</dbReference>
<dbReference type="RefSeq" id="WP_075937928.1">
    <property type="nucleotide sequence ID" value="NZ_BDJH01000002.1"/>
</dbReference>
<protein>
    <submittedName>
        <fullName evidence="1">MarR family transcriptional regulator</fullName>
    </submittedName>
</protein>
<dbReference type="InterPro" id="IPR036390">
    <property type="entry name" value="WH_DNA-bd_sf"/>
</dbReference>
<sequence>MDSVRGLSSRTAKLVYLYLSERGAATADELSAALDEQLLRLLPACRRLVEAELVEQRGDRYTAV</sequence>
<comment type="caution">
    <text evidence="1">The sequence shown here is derived from an EMBL/GenBank/DDBJ whole genome shotgun (WGS) entry which is preliminary data.</text>
</comment>
<gene>
    <name evidence="1" type="ORF">Nmn1133_02440</name>
</gene>
<dbReference type="SUPFAM" id="SSF46785">
    <property type="entry name" value="Winged helix' DNA-binding domain"/>
    <property type="match status" value="1"/>
</dbReference>
<keyword evidence="2" id="KW-1185">Reference proteome</keyword>